<feature type="region of interest" description="Disordered" evidence="4">
    <location>
        <begin position="366"/>
        <end position="418"/>
    </location>
</feature>
<dbReference type="Pfam" id="PF09273">
    <property type="entry name" value="Rubis-subs-bind"/>
    <property type="match status" value="1"/>
</dbReference>
<dbReference type="InterPro" id="IPR001214">
    <property type="entry name" value="SET_dom"/>
</dbReference>
<dbReference type="OrthoDB" id="341421at2759"/>
<dbReference type="EMBL" id="FN649760">
    <property type="protein sequence ID" value="CBN75653.1"/>
    <property type="molecule type" value="Genomic_DNA"/>
</dbReference>
<dbReference type="SUPFAM" id="SSF82199">
    <property type="entry name" value="SET domain"/>
    <property type="match status" value="1"/>
</dbReference>
<keyword evidence="7" id="KW-1185">Reference proteome</keyword>
<keyword evidence="3" id="KW-0949">S-adenosyl-L-methionine</keyword>
<feature type="domain" description="SET" evidence="5">
    <location>
        <begin position="26"/>
        <end position="251"/>
    </location>
</feature>
<dbReference type="InterPro" id="IPR036464">
    <property type="entry name" value="Rubisco_LSMT_subst-bd_sf"/>
</dbReference>
<organism evidence="6 7">
    <name type="scientific">Ectocarpus siliculosus</name>
    <name type="common">Brown alga</name>
    <name type="synonym">Conferva siliculosa</name>
    <dbReference type="NCBI Taxonomy" id="2880"/>
    <lineage>
        <taxon>Eukaryota</taxon>
        <taxon>Sar</taxon>
        <taxon>Stramenopiles</taxon>
        <taxon>Ochrophyta</taxon>
        <taxon>PX clade</taxon>
        <taxon>Phaeophyceae</taxon>
        <taxon>Ectocarpales</taxon>
        <taxon>Ectocarpaceae</taxon>
        <taxon>Ectocarpus</taxon>
    </lineage>
</organism>
<protein>
    <recommendedName>
        <fullName evidence="5">SET domain-containing protein</fullName>
    </recommendedName>
</protein>
<evidence type="ECO:0000256" key="1">
    <source>
        <dbReference type="ARBA" id="ARBA00022603"/>
    </source>
</evidence>
<accession>D8LFS9</accession>
<dbReference type="InParanoid" id="D8LFS9"/>
<evidence type="ECO:0000259" key="5">
    <source>
        <dbReference type="PROSITE" id="PS50280"/>
    </source>
</evidence>
<dbReference type="GO" id="GO:0016279">
    <property type="term" value="F:protein-lysine N-methyltransferase activity"/>
    <property type="evidence" value="ECO:0007669"/>
    <property type="project" value="TreeGrafter"/>
</dbReference>
<dbReference type="GO" id="GO:0032259">
    <property type="term" value="P:methylation"/>
    <property type="evidence" value="ECO:0007669"/>
    <property type="project" value="UniProtKB-KW"/>
</dbReference>
<keyword evidence="2" id="KW-0808">Transferase</keyword>
<keyword evidence="1" id="KW-0489">Methyltransferase</keyword>
<proteinExistence type="predicted"/>
<sequence>MAEGSNSPAEGYLDWAQEELGVVVHHPLRVSSTPGKEERGVFCEENIPAETIVVSVPWEALMTVDSAKGTPFEGLMEAGAREDDVLCLLLLYHRHILKERSPLKGHMDVLPREYHQTIFYSDDELELLRGTSLHAVTVQWKAQVDTDFRELEALPLPSPRSEEGGSSTARDALEGFLTKEEYLWALGTVWSRFVTVERAGRGLKAMAPVFDMFNHGPLSSTVHGYQESNDCLHLVTLQDWASGSEVKFSYGPLPNSRLLLLHGFCLPDNPFESVELWAMMEPGAPGFAEKNKIMLDNGVDPSKRPFFLTSKGLDPLLLPALRVQRATETELKVAAETPWGETLGARNEAAVVDVLWNALAGMLKEREGPSTAHASCNGPVSGEAQASRTPPDPNNDTGGEGGEEDGGAERTIVPEDRSAAAELLRKGEQRVLQKCLDWVEDYRSGLKHQVE</sequence>
<evidence type="ECO:0000313" key="7">
    <source>
        <dbReference type="Proteomes" id="UP000002630"/>
    </source>
</evidence>
<evidence type="ECO:0000256" key="2">
    <source>
        <dbReference type="ARBA" id="ARBA00022679"/>
    </source>
</evidence>
<dbReference type="Pfam" id="PF00856">
    <property type="entry name" value="SET"/>
    <property type="match status" value="1"/>
</dbReference>
<dbReference type="PANTHER" id="PTHR13271:SF137">
    <property type="entry name" value="SET DOMAIN-CONTAINING PROTEIN"/>
    <property type="match status" value="1"/>
</dbReference>
<dbReference type="AlphaFoldDB" id="D8LFS9"/>
<dbReference type="InterPro" id="IPR015353">
    <property type="entry name" value="Rubisco_LSMT_subst-bd"/>
</dbReference>
<evidence type="ECO:0000256" key="3">
    <source>
        <dbReference type="ARBA" id="ARBA00022691"/>
    </source>
</evidence>
<dbReference type="PROSITE" id="PS50280">
    <property type="entry name" value="SET"/>
    <property type="match status" value="1"/>
</dbReference>
<dbReference type="STRING" id="2880.D8LFS9"/>
<dbReference type="PANTHER" id="PTHR13271">
    <property type="entry name" value="UNCHARACTERIZED PUTATIVE METHYLTRANSFERASE"/>
    <property type="match status" value="1"/>
</dbReference>
<dbReference type="Proteomes" id="UP000002630">
    <property type="component" value="Unassembled WGS sequence"/>
</dbReference>
<evidence type="ECO:0000313" key="6">
    <source>
        <dbReference type="EMBL" id="CBN75653.1"/>
    </source>
</evidence>
<dbReference type="Gene3D" id="3.90.1420.10">
    <property type="entry name" value="Rubisco LSMT, substrate-binding domain"/>
    <property type="match status" value="1"/>
</dbReference>
<reference evidence="6 7" key="1">
    <citation type="journal article" date="2010" name="Nature">
        <title>The Ectocarpus genome and the independent evolution of multicellularity in brown algae.</title>
        <authorList>
            <person name="Cock J.M."/>
            <person name="Sterck L."/>
            <person name="Rouze P."/>
            <person name="Scornet D."/>
            <person name="Allen A.E."/>
            <person name="Amoutzias G."/>
            <person name="Anthouard V."/>
            <person name="Artiguenave F."/>
            <person name="Aury J.M."/>
            <person name="Badger J.H."/>
            <person name="Beszteri B."/>
            <person name="Billiau K."/>
            <person name="Bonnet E."/>
            <person name="Bothwell J.H."/>
            <person name="Bowler C."/>
            <person name="Boyen C."/>
            <person name="Brownlee C."/>
            <person name="Carrano C.J."/>
            <person name="Charrier B."/>
            <person name="Cho G.Y."/>
            <person name="Coelho S.M."/>
            <person name="Collen J."/>
            <person name="Corre E."/>
            <person name="Da Silva C."/>
            <person name="Delage L."/>
            <person name="Delaroque N."/>
            <person name="Dittami S.M."/>
            <person name="Doulbeau S."/>
            <person name="Elias M."/>
            <person name="Farnham G."/>
            <person name="Gachon C.M."/>
            <person name="Gschloessl B."/>
            <person name="Heesch S."/>
            <person name="Jabbari K."/>
            <person name="Jubin C."/>
            <person name="Kawai H."/>
            <person name="Kimura K."/>
            <person name="Kloareg B."/>
            <person name="Kupper F.C."/>
            <person name="Lang D."/>
            <person name="Le Bail A."/>
            <person name="Leblanc C."/>
            <person name="Lerouge P."/>
            <person name="Lohr M."/>
            <person name="Lopez P.J."/>
            <person name="Martens C."/>
            <person name="Maumus F."/>
            <person name="Michel G."/>
            <person name="Miranda-Saavedra D."/>
            <person name="Morales J."/>
            <person name="Moreau H."/>
            <person name="Motomura T."/>
            <person name="Nagasato C."/>
            <person name="Napoli C.A."/>
            <person name="Nelson D.R."/>
            <person name="Nyvall-Collen P."/>
            <person name="Peters A.F."/>
            <person name="Pommier C."/>
            <person name="Potin P."/>
            <person name="Poulain J."/>
            <person name="Quesneville H."/>
            <person name="Read B."/>
            <person name="Rensing S.A."/>
            <person name="Ritter A."/>
            <person name="Rousvoal S."/>
            <person name="Samanta M."/>
            <person name="Samson G."/>
            <person name="Schroeder D.C."/>
            <person name="Segurens B."/>
            <person name="Strittmatter M."/>
            <person name="Tonon T."/>
            <person name="Tregear J.W."/>
            <person name="Valentin K."/>
            <person name="von Dassow P."/>
            <person name="Yamagishi T."/>
            <person name="Van de Peer Y."/>
            <person name="Wincker P."/>
        </authorList>
    </citation>
    <scope>NUCLEOTIDE SEQUENCE [LARGE SCALE GENOMIC DNA]</scope>
    <source>
        <strain evidence="7">Ec32 / CCAP1310/4</strain>
    </source>
</reference>
<dbReference type="Gene3D" id="3.90.1410.10">
    <property type="entry name" value="set domain protein methyltransferase, domain 1"/>
    <property type="match status" value="1"/>
</dbReference>
<dbReference type="eggNOG" id="KOG1337">
    <property type="taxonomic scope" value="Eukaryota"/>
</dbReference>
<name>D8LFS9_ECTSI</name>
<dbReference type="InterPro" id="IPR046341">
    <property type="entry name" value="SET_dom_sf"/>
</dbReference>
<dbReference type="InterPro" id="IPR050600">
    <property type="entry name" value="SETD3_SETD6_MTase"/>
</dbReference>
<evidence type="ECO:0000256" key="4">
    <source>
        <dbReference type="SAM" id="MobiDB-lite"/>
    </source>
</evidence>
<dbReference type="CDD" id="cd10527">
    <property type="entry name" value="SET_LSMT"/>
    <property type="match status" value="1"/>
</dbReference>
<gene>
    <name evidence="6" type="ORF">Esi_0151_0056</name>
</gene>